<reference evidence="2 3" key="1">
    <citation type="journal article" date="2009" name="Nature">
        <title>The Sorghum bicolor genome and the diversification of grasses.</title>
        <authorList>
            <person name="Paterson A.H."/>
            <person name="Bowers J.E."/>
            <person name="Bruggmann R."/>
            <person name="Dubchak I."/>
            <person name="Grimwood J."/>
            <person name="Gundlach H."/>
            <person name="Haberer G."/>
            <person name="Hellsten U."/>
            <person name="Mitros T."/>
            <person name="Poliakov A."/>
            <person name="Schmutz J."/>
            <person name="Spannagl M."/>
            <person name="Tang H."/>
            <person name="Wang X."/>
            <person name="Wicker T."/>
            <person name="Bharti A.K."/>
            <person name="Chapman J."/>
            <person name="Feltus F.A."/>
            <person name="Gowik U."/>
            <person name="Grigoriev I.V."/>
            <person name="Lyons E."/>
            <person name="Maher C.A."/>
            <person name="Martis M."/>
            <person name="Narechania A."/>
            <person name="Otillar R.P."/>
            <person name="Penning B.W."/>
            <person name="Salamov A.A."/>
            <person name="Wang Y."/>
            <person name="Zhang L."/>
            <person name="Carpita N.C."/>
            <person name="Freeling M."/>
            <person name="Gingle A.R."/>
            <person name="Hash C.T."/>
            <person name="Keller B."/>
            <person name="Klein P."/>
            <person name="Kresovich S."/>
            <person name="McCann M.C."/>
            <person name="Ming R."/>
            <person name="Peterson D.G."/>
            <person name="Mehboob-ur-Rahman"/>
            <person name="Ware D."/>
            <person name="Westhoff P."/>
            <person name="Mayer K.F."/>
            <person name="Messing J."/>
            <person name="Rokhsar D.S."/>
        </authorList>
    </citation>
    <scope>NUCLEOTIDE SEQUENCE [LARGE SCALE GENOMIC DNA]</scope>
    <source>
        <strain evidence="3">cv. BTx623</strain>
    </source>
</reference>
<feature type="compositionally biased region" description="Polar residues" evidence="1">
    <location>
        <begin position="59"/>
        <end position="72"/>
    </location>
</feature>
<sequence length="78" mass="8385">MEVQRVAEQHRQQQQMAEILQYMQSLGQHTGLAAPPSLFAIPPPPPPPPAHGTPPPFAGSNNSGHRTTQSQWGPWGAG</sequence>
<evidence type="ECO:0000313" key="2">
    <source>
        <dbReference type="EMBL" id="KXG27989.1"/>
    </source>
</evidence>
<protein>
    <submittedName>
        <fullName evidence="2">Uncharacterized protein</fullName>
    </submittedName>
</protein>
<dbReference type="Gramene" id="KXG27989">
    <property type="protein sequence ID" value="KXG27989"/>
    <property type="gene ID" value="SORBI_3005G071800"/>
</dbReference>
<gene>
    <name evidence="2" type="ORF">SORBI_3005G071800</name>
</gene>
<dbReference type="Proteomes" id="UP000000768">
    <property type="component" value="Chromosome 5"/>
</dbReference>
<evidence type="ECO:0000313" key="3">
    <source>
        <dbReference type="Proteomes" id="UP000000768"/>
    </source>
</evidence>
<name>A0A1B6PQP0_SORBI</name>
<reference evidence="3" key="2">
    <citation type="journal article" date="2018" name="Plant J.">
        <title>The Sorghum bicolor reference genome: improved assembly, gene annotations, a transcriptome atlas, and signatures of genome organization.</title>
        <authorList>
            <person name="McCormick R.F."/>
            <person name="Truong S.K."/>
            <person name="Sreedasyam A."/>
            <person name="Jenkins J."/>
            <person name="Shu S."/>
            <person name="Sims D."/>
            <person name="Kennedy M."/>
            <person name="Amirebrahimi M."/>
            <person name="Weers B.D."/>
            <person name="McKinley B."/>
            <person name="Mattison A."/>
            <person name="Morishige D.T."/>
            <person name="Grimwood J."/>
            <person name="Schmutz J."/>
            <person name="Mullet J.E."/>
        </authorList>
    </citation>
    <scope>NUCLEOTIDE SEQUENCE [LARGE SCALE GENOMIC DNA]</scope>
    <source>
        <strain evidence="3">cv. BTx623</strain>
    </source>
</reference>
<dbReference type="InParanoid" id="A0A1B6PQP0"/>
<evidence type="ECO:0000256" key="1">
    <source>
        <dbReference type="SAM" id="MobiDB-lite"/>
    </source>
</evidence>
<accession>A0A1B6PQP0</accession>
<dbReference type="AlphaFoldDB" id="A0A1B6PQP0"/>
<proteinExistence type="predicted"/>
<keyword evidence="3" id="KW-1185">Reference proteome</keyword>
<feature type="compositionally biased region" description="Pro residues" evidence="1">
    <location>
        <begin position="41"/>
        <end position="57"/>
    </location>
</feature>
<feature type="region of interest" description="Disordered" evidence="1">
    <location>
        <begin position="33"/>
        <end position="78"/>
    </location>
</feature>
<dbReference type="EMBL" id="CM000764">
    <property type="protein sequence ID" value="KXG27989.1"/>
    <property type="molecule type" value="Genomic_DNA"/>
</dbReference>
<organism evidence="2 3">
    <name type="scientific">Sorghum bicolor</name>
    <name type="common">Sorghum</name>
    <name type="synonym">Sorghum vulgare</name>
    <dbReference type="NCBI Taxonomy" id="4558"/>
    <lineage>
        <taxon>Eukaryota</taxon>
        <taxon>Viridiplantae</taxon>
        <taxon>Streptophyta</taxon>
        <taxon>Embryophyta</taxon>
        <taxon>Tracheophyta</taxon>
        <taxon>Spermatophyta</taxon>
        <taxon>Magnoliopsida</taxon>
        <taxon>Liliopsida</taxon>
        <taxon>Poales</taxon>
        <taxon>Poaceae</taxon>
        <taxon>PACMAD clade</taxon>
        <taxon>Panicoideae</taxon>
        <taxon>Andropogonodae</taxon>
        <taxon>Andropogoneae</taxon>
        <taxon>Sorghinae</taxon>
        <taxon>Sorghum</taxon>
    </lineage>
</organism>